<dbReference type="EMBL" id="LR796501">
    <property type="protein sequence ID" value="CAB4148802.1"/>
    <property type="molecule type" value="Genomic_DNA"/>
</dbReference>
<organism evidence="1">
    <name type="scientific">uncultured Caudovirales phage</name>
    <dbReference type="NCBI Taxonomy" id="2100421"/>
    <lineage>
        <taxon>Viruses</taxon>
        <taxon>Duplodnaviria</taxon>
        <taxon>Heunggongvirae</taxon>
        <taxon>Uroviricota</taxon>
        <taxon>Caudoviricetes</taxon>
        <taxon>Peduoviridae</taxon>
        <taxon>Maltschvirus</taxon>
        <taxon>Maltschvirus maltsch</taxon>
    </lineage>
</organism>
<sequence>MNNENKCKTPLLFPEDINEIQEAIIVAQNYWGDKRNGTLDWDSYCAFRIDKLERVFKHIVTTHWKELPEPTKEI</sequence>
<evidence type="ECO:0008006" key="2">
    <source>
        <dbReference type="Google" id="ProtNLM"/>
    </source>
</evidence>
<reference evidence="1" key="1">
    <citation type="submission" date="2020-04" db="EMBL/GenBank/DDBJ databases">
        <authorList>
            <person name="Chiriac C."/>
            <person name="Salcher M."/>
            <person name="Ghai R."/>
            <person name="Kavagutti S V."/>
        </authorList>
    </citation>
    <scope>NUCLEOTIDE SEQUENCE</scope>
</reference>
<name>A0A6J5MQS2_9CAUD</name>
<accession>A0A6J5MQS2</accession>
<gene>
    <name evidence="1" type="ORF">UFOVP533_26</name>
</gene>
<protein>
    <recommendedName>
        <fullName evidence="2">DUF551 domain-containing protein</fullName>
    </recommendedName>
</protein>
<proteinExistence type="predicted"/>
<evidence type="ECO:0000313" key="1">
    <source>
        <dbReference type="EMBL" id="CAB4148802.1"/>
    </source>
</evidence>